<feature type="compositionally biased region" description="Low complexity" evidence="1">
    <location>
        <begin position="442"/>
        <end position="452"/>
    </location>
</feature>
<organism evidence="2 3">
    <name type="scientific">Massariosphaeria phaeospora</name>
    <dbReference type="NCBI Taxonomy" id="100035"/>
    <lineage>
        <taxon>Eukaryota</taxon>
        <taxon>Fungi</taxon>
        <taxon>Dikarya</taxon>
        <taxon>Ascomycota</taxon>
        <taxon>Pezizomycotina</taxon>
        <taxon>Dothideomycetes</taxon>
        <taxon>Pleosporomycetidae</taxon>
        <taxon>Pleosporales</taxon>
        <taxon>Pleosporales incertae sedis</taxon>
        <taxon>Massariosphaeria</taxon>
    </lineage>
</organism>
<sequence length="479" mass="55519">MDGTFYKLMTAANRNDRFDLIEDDSVLDSNLNNHIHPIFQRTNFKSYHPYMAQALRLASLYLHFDSTLKWFVQPLLGKLQTTKGANGNRKCLTNPLEGKDGHERKLLIDEVRKALHCFSHCVSFQWKADTKLKITWGKTEICHDEPTHAYGCCRIFQHKQSVSITLRKNYYDYYKDKSDEGYARGSRCDRFRHDFHFATTLVHEIVHAVGVMRRGDMYEPYLQYDYPETEWGWAWENFMFGGILNPLQRHGKGTDYLVRKMWSPSGSRFKNYFATPVAWVAKWFRLETWEDIKHNGPLAVEEPEFHLKMHRDAKQRWAVFSDHPSVGQDLVELKREIMERYAVDLQADSGLPKVRGDTARMVVATRYHYLHNGRDMGWTLTERPDRVTYQNRHSYSVAAFPVASATPPASSSSTHSTSPPSANSIDGRRTTSRPSLADAWYSSPSPSSGPSSTVIQRKRRNVDYTDDESERPSKAPRRF</sequence>
<name>A0A7C8MYN4_9PLEO</name>
<feature type="region of interest" description="Disordered" evidence="1">
    <location>
        <begin position="404"/>
        <end position="479"/>
    </location>
</feature>
<gene>
    <name evidence="2" type="ORF">BDV95DRAFT_556927</name>
</gene>
<keyword evidence="3" id="KW-1185">Reference proteome</keyword>
<accession>A0A7C8MYN4</accession>
<reference evidence="2 3" key="1">
    <citation type="submission" date="2020-01" db="EMBL/GenBank/DDBJ databases">
        <authorList>
            <consortium name="DOE Joint Genome Institute"/>
            <person name="Haridas S."/>
            <person name="Albert R."/>
            <person name="Binder M."/>
            <person name="Bloem J."/>
            <person name="Labutti K."/>
            <person name="Salamov A."/>
            <person name="Andreopoulos B."/>
            <person name="Baker S.E."/>
            <person name="Barry K."/>
            <person name="Bills G."/>
            <person name="Bluhm B.H."/>
            <person name="Cannon C."/>
            <person name="Castanera R."/>
            <person name="Culley D.E."/>
            <person name="Daum C."/>
            <person name="Ezra D."/>
            <person name="Gonzalez J.B."/>
            <person name="Henrissat B."/>
            <person name="Kuo A."/>
            <person name="Liang C."/>
            <person name="Lipzen A."/>
            <person name="Lutzoni F."/>
            <person name="Magnuson J."/>
            <person name="Mondo S."/>
            <person name="Nolan M."/>
            <person name="Ohm R."/>
            <person name="Pangilinan J."/>
            <person name="Park H.-J.H."/>
            <person name="Ramirez L."/>
            <person name="Alfaro M."/>
            <person name="Sun H."/>
            <person name="Tritt A."/>
            <person name="Yoshinaga Y."/>
            <person name="Zwiers L.-H.L."/>
            <person name="Turgeon B.G."/>
            <person name="Goodwin S.B."/>
            <person name="Spatafora J.W."/>
            <person name="Crous P.W."/>
            <person name="Grigoriev I.V."/>
        </authorList>
    </citation>
    <scope>NUCLEOTIDE SEQUENCE [LARGE SCALE GENOMIC DNA]</scope>
    <source>
        <strain evidence="2 3">CBS 611.86</strain>
    </source>
</reference>
<evidence type="ECO:0000256" key="1">
    <source>
        <dbReference type="SAM" id="MobiDB-lite"/>
    </source>
</evidence>
<dbReference type="EMBL" id="JAADJZ010000001">
    <property type="protein sequence ID" value="KAF2878205.1"/>
    <property type="molecule type" value="Genomic_DNA"/>
</dbReference>
<dbReference type="OrthoDB" id="10254945at2759"/>
<evidence type="ECO:0000313" key="2">
    <source>
        <dbReference type="EMBL" id="KAF2878205.1"/>
    </source>
</evidence>
<feature type="compositionally biased region" description="Low complexity" evidence="1">
    <location>
        <begin position="404"/>
        <end position="424"/>
    </location>
</feature>
<comment type="caution">
    <text evidence="2">The sequence shown here is derived from an EMBL/GenBank/DDBJ whole genome shotgun (WGS) entry which is preliminary data.</text>
</comment>
<evidence type="ECO:0000313" key="3">
    <source>
        <dbReference type="Proteomes" id="UP000481861"/>
    </source>
</evidence>
<dbReference type="AlphaFoldDB" id="A0A7C8MYN4"/>
<proteinExistence type="predicted"/>
<dbReference type="Proteomes" id="UP000481861">
    <property type="component" value="Unassembled WGS sequence"/>
</dbReference>
<protein>
    <submittedName>
        <fullName evidence="2">Uncharacterized protein</fullName>
    </submittedName>
</protein>